<dbReference type="RefSeq" id="WP_186406681.1">
    <property type="nucleotide sequence ID" value="NZ_FLQX01000101.1"/>
</dbReference>
<evidence type="ECO:0000313" key="1">
    <source>
        <dbReference type="EMBL" id="SBT05631.1"/>
    </source>
</evidence>
<dbReference type="PANTHER" id="PTHR30302:SF5">
    <property type="entry name" value="SLR1876 PROTEIN"/>
    <property type="match status" value="1"/>
</dbReference>
<dbReference type="EMBL" id="FLQX01000101">
    <property type="protein sequence ID" value="SBT05631.1"/>
    <property type="molecule type" value="Genomic_DNA"/>
</dbReference>
<reference evidence="1 2" key="1">
    <citation type="submission" date="2016-06" db="EMBL/GenBank/DDBJ databases">
        <authorList>
            <person name="Kjaerup R.B."/>
            <person name="Dalgaard T.S."/>
            <person name="Juul-Madsen H.R."/>
        </authorList>
    </citation>
    <scope>NUCLEOTIDE SEQUENCE [LARGE SCALE GENOMIC DNA]</scope>
    <source>
        <strain evidence="1">3</strain>
    </source>
</reference>
<protein>
    <submittedName>
        <fullName evidence="1">Hydrogenase maturation protease</fullName>
    </submittedName>
</protein>
<organism evidence="1 2">
    <name type="scientific">Candidatus Accumulibacter aalborgensis</name>
    <dbReference type="NCBI Taxonomy" id="1860102"/>
    <lineage>
        <taxon>Bacteria</taxon>
        <taxon>Pseudomonadati</taxon>
        <taxon>Pseudomonadota</taxon>
        <taxon>Betaproteobacteria</taxon>
        <taxon>Candidatus Accumulibacter</taxon>
    </lineage>
</organism>
<name>A0A1A8XLT1_9PROT</name>
<dbReference type="PROSITE" id="PS51257">
    <property type="entry name" value="PROKAR_LIPOPROTEIN"/>
    <property type="match status" value="1"/>
</dbReference>
<keyword evidence="2" id="KW-1185">Reference proteome</keyword>
<dbReference type="InterPro" id="IPR000671">
    <property type="entry name" value="Peptidase_A31"/>
</dbReference>
<dbReference type="CDD" id="cd06066">
    <property type="entry name" value="H2MP_NAD-link-bidir"/>
    <property type="match status" value="1"/>
</dbReference>
<evidence type="ECO:0000313" key="2">
    <source>
        <dbReference type="Proteomes" id="UP000199169"/>
    </source>
</evidence>
<dbReference type="Gene3D" id="3.40.50.1450">
    <property type="entry name" value="HybD-like"/>
    <property type="match status" value="1"/>
</dbReference>
<keyword evidence="1" id="KW-0378">Hydrolase</keyword>
<dbReference type="Proteomes" id="UP000199169">
    <property type="component" value="Unassembled WGS sequence"/>
</dbReference>
<keyword evidence="1" id="KW-0645">Protease</keyword>
<dbReference type="GO" id="GO:0008047">
    <property type="term" value="F:enzyme activator activity"/>
    <property type="evidence" value="ECO:0007669"/>
    <property type="project" value="InterPro"/>
</dbReference>
<dbReference type="STRING" id="1860102.ACCAA_260015"/>
<sequence>MKAPETSLAPVVVLACGNPSRGDDALGPILLDRLQAWLESADFAGLADDFELIGDFQLQVEHALDLVGRRLALFIDAGQQTPAPFVFRRAQVIDSASPSTHSLPPESVLAVLARISQEAPPPAFVLCVRGERFELGEGLSPAATSHAEAAFELLQELCRAADVGAWQARVIAGE</sequence>
<dbReference type="GO" id="GO:0016485">
    <property type="term" value="P:protein processing"/>
    <property type="evidence" value="ECO:0007669"/>
    <property type="project" value="TreeGrafter"/>
</dbReference>
<dbReference type="GO" id="GO:0004175">
    <property type="term" value="F:endopeptidase activity"/>
    <property type="evidence" value="ECO:0007669"/>
    <property type="project" value="TreeGrafter"/>
</dbReference>
<gene>
    <name evidence="1" type="ORF">ACCAA_260015</name>
</gene>
<accession>A0A1A8XLT1</accession>
<dbReference type="PANTHER" id="PTHR30302">
    <property type="entry name" value="HYDROGENASE 1 MATURATION PROTEASE"/>
    <property type="match status" value="1"/>
</dbReference>
<dbReference type="SUPFAM" id="SSF53163">
    <property type="entry name" value="HybD-like"/>
    <property type="match status" value="1"/>
</dbReference>
<dbReference type="InterPro" id="IPR023430">
    <property type="entry name" value="Pept_HybD-like_dom_sf"/>
</dbReference>
<dbReference type="NCBIfam" id="TIGR00072">
    <property type="entry name" value="hydrog_prot"/>
    <property type="match status" value="1"/>
</dbReference>
<proteinExistence type="predicted"/>
<dbReference type="AlphaFoldDB" id="A0A1A8XLT1"/>